<feature type="transmembrane region" description="Helical" evidence="8">
    <location>
        <begin position="123"/>
        <end position="145"/>
    </location>
</feature>
<feature type="transmembrane region" description="Helical" evidence="8">
    <location>
        <begin position="99"/>
        <end position="117"/>
    </location>
</feature>
<reference evidence="9 10" key="1">
    <citation type="journal article" date="2010" name="Stand. Genomic Sci.">
        <title>Complete genome sequence of Conexibacter woesei type strain (ID131577).</title>
        <authorList>
            <person name="Pukall R."/>
            <person name="Lapidus A."/>
            <person name="Glavina Del Rio T."/>
            <person name="Copeland A."/>
            <person name="Tice H."/>
            <person name="Cheng J.-F."/>
            <person name="Lucas S."/>
            <person name="Chen F."/>
            <person name="Nolan M."/>
            <person name="Bruce D."/>
            <person name="Goodwin L."/>
            <person name="Pitluck S."/>
            <person name="Mavromatis K."/>
            <person name="Ivanova N."/>
            <person name="Ovchinnikova G."/>
            <person name="Pati A."/>
            <person name="Chen A."/>
            <person name="Palaniappan K."/>
            <person name="Land M."/>
            <person name="Hauser L."/>
            <person name="Chang Y.-J."/>
            <person name="Jeffries C.D."/>
            <person name="Chain P."/>
            <person name="Meincke L."/>
            <person name="Sims D."/>
            <person name="Brettin T."/>
            <person name="Detter J.C."/>
            <person name="Rohde M."/>
            <person name="Goeker M."/>
            <person name="Bristow J."/>
            <person name="Eisen J.A."/>
            <person name="Markowitz V."/>
            <person name="Kyrpides N.C."/>
            <person name="Klenk H.-P."/>
            <person name="Hugenholtz P."/>
        </authorList>
    </citation>
    <scope>NUCLEOTIDE SEQUENCE [LARGE SCALE GENOMIC DNA]</scope>
    <source>
        <strain evidence="10">DSM 14684 / CIP 108061 / JCM 11494 / NBRC 100937 / ID131577</strain>
    </source>
</reference>
<evidence type="ECO:0000313" key="10">
    <source>
        <dbReference type="Proteomes" id="UP000008229"/>
    </source>
</evidence>
<dbReference type="Proteomes" id="UP000008229">
    <property type="component" value="Chromosome"/>
</dbReference>
<keyword evidence="7 8" id="KW-0472">Membrane</keyword>
<dbReference type="CDD" id="cd06579">
    <property type="entry name" value="TM_PBP1_transp_AraH_like"/>
    <property type="match status" value="1"/>
</dbReference>
<evidence type="ECO:0000256" key="2">
    <source>
        <dbReference type="ARBA" id="ARBA00022448"/>
    </source>
</evidence>
<dbReference type="RefSeq" id="WP_012935484.1">
    <property type="nucleotide sequence ID" value="NC_013739.1"/>
</dbReference>
<feature type="transmembrane region" description="Helical" evidence="8">
    <location>
        <begin position="241"/>
        <end position="263"/>
    </location>
</feature>
<keyword evidence="2" id="KW-0813">Transport</keyword>
<keyword evidence="3" id="KW-1003">Cell membrane</keyword>
<evidence type="ECO:0000256" key="8">
    <source>
        <dbReference type="SAM" id="Phobius"/>
    </source>
</evidence>
<gene>
    <name evidence="9" type="ordered locus">Cwoe_4016</name>
</gene>
<dbReference type="HOGENOM" id="CLU_028880_4_3_11"/>
<reference evidence="10" key="2">
    <citation type="submission" date="2010-01" db="EMBL/GenBank/DDBJ databases">
        <title>The complete genome of Conexibacter woesei DSM 14684.</title>
        <authorList>
            <consortium name="US DOE Joint Genome Institute (JGI-PGF)"/>
            <person name="Lucas S."/>
            <person name="Copeland A."/>
            <person name="Lapidus A."/>
            <person name="Glavina del Rio T."/>
            <person name="Dalin E."/>
            <person name="Tice H."/>
            <person name="Bruce D."/>
            <person name="Goodwin L."/>
            <person name="Pitluck S."/>
            <person name="Kyrpides N."/>
            <person name="Mavromatis K."/>
            <person name="Ivanova N."/>
            <person name="Mikhailova N."/>
            <person name="Chertkov O."/>
            <person name="Brettin T."/>
            <person name="Detter J.C."/>
            <person name="Han C."/>
            <person name="Larimer F."/>
            <person name="Land M."/>
            <person name="Hauser L."/>
            <person name="Markowitz V."/>
            <person name="Cheng J.-F."/>
            <person name="Hugenholtz P."/>
            <person name="Woyke T."/>
            <person name="Wu D."/>
            <person name="Pukall R."/>
            <person name="Steenblock K."/>
            <person name="Schneider S."/>
            <person name="Klenk H.-P."/>
            <person name="Eisen J.A."/>
        </authorList>
    </citation>
    <scope>NUCLEOTIDE SEQUENCE [LARGE SCALE GENOMIC DNA]</scope>
    <source>
        <strain evidence="10">DSM 14684 / CIP 108061 / JCM 11494 / NBRC 100937 / ID131577</strain>
    </source>
</reference>
<evidence type="ECO:0000256" key="4">
    <source>
        <dbReference type="ARBA" id="ARBA00022519"/>
    </source>
</evidence>
<evidence type="ECO:0000256" key="6">
    <source>
        <dbReference type="ARBA" id="ARBA00022989"/>
    </source>
</evidence>
<feature type="transmembrane region" description="Helical" evidence="8">
    <location>
        <begin position="298"/>
        <end position="320"/>
    </location>
</feature>
<dbReference type="PANTHER" id="PTHR32196:SF21">
    <property type="entry name" value="ABC TRANSPORTER PERMEASE PROTEIN YPHD-RELATED"/>
    <property type="match status" value="1"/>
</dbReference>
<accession>D3F4H6</accession>
<feature type="transmembrane region" description="Helical" evidence="8">
    <location>
        <begin position="152"/>
        <end position="171"/>
    </location>
</feature>
<evidence type="ECO:0000256" key="5">
    <source>
        <dbReference type="ARBA" id="ARBA00022692"/>
    </source>
</evidence>
<feature type="transmembrane region" description="Helical" evidence="8">
    <location>
        <begin position="275"/>
        <end position="291"/>
    </location>
</feature>
<dbReference type="PANTHER" id="PTHR32196">
    <property type="entry name" value="ABC TRANSPORTER PERMEASE PROTEIN YPHD-RELATED-RELATED"/>
    <property type="match status" value="1"/>
</dbReference>
<dbReference type="GO" id="GO:0022857">
    <property type="term" value="F:transmembrane transporter activity"/>
    <property type="evidence" value="ECO:0007669"/>
    <property type="project" value="InterPro"/>
</dbReference>
<evidence type="ECO:0000313" key="9">
    <source>
        <dbReference type="EMBL" id="ADB52433.1"/>
    </source>
</evidence>
<feature type="transmembrane region" description="Helical" evidence="8">
    <location>
        <begin position="40"/>
        <end position="60"/>
    </location>
</feature>
<keyword evidence="4" id="KW-0997">Cell inner membrane</keyword>
<dbReference type="EMBL" id="CP001854">
    <property type="protein sequence ID" value="ADB52433.1"/>
    <property type="molecule type" value="Genomic_DNA"/>
</dbReference>
<evidence type="ECO:0000256" key="3">
    <source>
        <dbReference type="ARBA" id="ARBA00022475"/>
    </source>
</evidence>
<keyword evidence="5 8" id="KW-0812">Transmembrane</keyword>
<dbReference type="eggNOG" id="COG1172">
    <property type="taxonomic scope" value="Bacteria"/>
</dbReference>
<evidence type="ECO:0000256" key="1">
    <source>
        <dbReference type="ARBA" id="ARBA00004651"/>
    </source>
</evidence>
<organism evidence="9 10">
    <name type="scientific">Conexibacter woesei (strain DSM 14684 / CCUG 47730 / CIP 108061 / JCM 11494 / NBRC 100937 / ID131577)</name>
    <dbReference type="NCBI Taxonomy" id="469383"/>
    <lineage>
        <taxon>Bacteria</taxon>
        <taxon>Bacillati</taxon>
        <taxon>Actinomycetota</taxon>
        <taxon>Thermoleophilia</taxon>
        <taxon>Solirubrobacterales</taxon>
        <taxon>Conexibacteraceae</taxon>
        <taxon>Conexibacter</taxon>
    </lineage>
</organism>
<feature type="transmembrane region" description="Helical" evidence="8">
    <location>
        <begin position="326"/>
        <end position="344"/>
    </location>
</feature>
<dbReference type="InterPro" id="IPR001851">
    <property type="entry name" value="ABC_transp_permease"/>
</dbReference>
<proteinExistence type="predicted"/>
<comment type="subcellular location">
    <subcellularLocation>
        <location evidence="1">Cell membrane</location>
        <topology evidence="1">Multi-pass membrane protein</topology>
    </subcellularLocation>
</comment>
<name>D3F4H6_CONWI</name>
<evidence type="ECO:0000256" key="7">
    <source>
        <dbReference type="ARBA" id="ARBA00023136"/>
    </source>
</evidence>
<dbReference type="OrthoDB" id="3468954at2"/>
<keyword evidence="10" id="KW-1185">Reference proteome</keyword>
<dbReference type="GO" id="GO:0005886">
    <property type="term" value="C:plasma membrane"/>
    <property type="evidence" value="ECO:0007669"/>
    <property type="project" value="UniProtKB-SubCell"/>
</dbReference>
<dbReference type="STRING" id="469383.Cwoe_4016"/>
<dbReference type="KEGG" id="cwo:Cwoe_4016"/>
<keyword evidence="6 8" id="KW-1133">Transmembrane helix</keyword>
<dbReference type="Pfam" id="PF02653">
    <property type="entry name" value="BPD_transp_2"/>
    <property type="match status" value="1"/>
</dbReference>
<feature type="transmembrane region" description="Helical" evidence="8">
    <location>
        <begin position="191"/>
        <end position="213"/>
    </location>
</feature>
<protein>
    <submittedName>
        <fullName evidence="9">Inner-membrane translocator</fullName>
    </submittedName>
</protein>
<feature type="transmembrane region" description="Helical" evidence="8">
    <location>
        <begin position="72"/>
        <end position="92"/>
    </location>
</feature>
<dbReference type="AlphaFoldDB" id="D3F4H6"/>
<sequence length="352" mass="35872">MTTEPQALELIERQRPTGGDEGGTRDAGHLRVRRRRPLEYVEAGALLGLLVLVGLFFSVFPETSETFLTSANLQVLIAGQAVVAVVALAILIPLTANEWDLSVGATAGLAAVMSASAMSGSGLLVGILVGVGVGVLVGAVNAIIVTRFNVNAVIGTLGMATIVGGVINQKTSGLPVVSDIPVTLTDLGSGTWLGIPRIGVVVLLVALATHYMLEYTPFGRFLYALGANRAAARLVGLRTRLILGASFAIAGGLAAVGGILAVARAGGADPSVGEQLLLPAFAAAFLSAASIKPGRYNVGGVLVAVYFLAVLNNGLNLAGVKPYVNLYVNGGALIVGVGLAGYLGRKRRGEKA</sequence>